<gene>
    <name evidence="4" type="ORF">RI138_31315</name>
</gene>
<sequence length="356" mass="39133">MPQATATATDTATAPSAAPTPSSRRPAAGSDFAPLLRAVKGQGLLEHRPGRYALGIAANLTALGSVVTALVLVGDSWWSLFLALPLAVLWARTAFIAHDAGHAQITGDRRASRMISLVHANLLLGMNEAWWNDKHVRHHAHPNHIDKDPDVGVGALVWTQKQATQREGFARWLTRNQARLFFPMLLLEGIALKIYGFQFLRRQPARERVLAALLLIAHVTLYATLLLSTLSPGKAVVFALLLHAVFGLHLGLAFAPNHKGMEMPDPDGERWGHLQRQVLTSRNVRGAVLTDWFLGGLNYQIEHHLFPSMPRPHLRLAQPLVKAHCGSIGMPYAETGLIESYRQALAHMHDVGEPLR</sequence>
<feature type="transmembrane region" description="Helical" evidence="2">
    <location>
        <begin position="236"/>
        <end position="255"/>
    </location>
</feature>
<organism evidence="4 5">
    <name type="scientific">Streptomyces durocortorensis</name>
    <dbReference type="NCBI Taxonomy" id="2811104"/>
    <lineage>
        <taxon>Bacteria</taxon>
        <taxon>Bacillati</taxon>
        <taxon>Actinomycetota</taxon>
        <taxon>Actinomycetes</taxon>
        <taxon>Kitasatosporales</taxon>
        <taxon>Streptomycetaceae</taxon>
        <taxon>Streptomyces</taxon>
    </lineage>
</organism>
<keyword evidence="2" id="KW-1133">Transmembrane helix</keyword>
<dbReference type="PANTHER" id="PTHR19353:SF19">
    <property type="entry name" value="DELTA(5) FATTY ACID DESATURASE C-RELATED"/>
    <property type="match status" value="1"/>
</dbReference>
<dbReference type="EC" id="1.14.19.-" evidence="4"/>
<keyword evidence="2" id="KW-0812">Transmembrane</keyword>
<keyword evidence="4" id="KW-0560">Oxidoreductase</keyword>
<dbReference type="GO" id="GO:0016491">
    <property type="term" value="F:oxidoreductase activity"/>
    <property type="evidence" value="ECO:0007669"/>
    <property type="project" value="UniProtKB-KW"/>
</dbReference>
<evidence type="ECO:0000256" key="1">
    <source>
        <dbReference type="SAM" id="MobiDB-lite"/>
    </source>
</evidence>
<dbReference type="PIRSF" id="PIRSF015921">
    <property type="entry name" value="FA_sphinglp_des"/>
    <property type="match status" value="1"/>
</dbReference>
<dbReference type="InterPro" id="IPR005804">
    <property type="entry name" value="FA_desaturase_dom"/>
</dbReference>
<dbReference type="EMBL" id="CP134500">
    <property type="protein sequence ID" value="WNF30969.1"/>
    <property type="molecule type" value="Genomic_DNA"/>
</dbReference>
<dbReference type="Proteomes" id="UP001303236">
    <property type="component" value="Chromosome"/>
</dbReference>
<feature type="domain" description="Fatty acid desaturase" evidence="3">
    <location>
        <begin position="76"/>
        <end position="335"/>
    </location>
</feature>
<keyword evidence="2" id="KW-0472">Membrane</keyword>
<dbReference type="CDD" id="cd03506">
    <property type="entry name" value="Delta6-FADS-like"/>
    <property type="match status" value="1"/>
</dbReference>
<feature type="transmembrane region" description="Helical" evidence="2">
    <location>
        <begin position="209"/>
        <end position="230"/>
    </location>
</feature>
<feature type="transmembrane region" description="Helical" evidence="2">
    <location>
        <begin position="52"/>
        <end position="71"/>
    </location>
</feature>
<dbReference type="Pfam" id="PF00487">
    <property type="entry name" value="FA_desaturase"/>
    <property type="match status" value="1"/>
</dbReference>
<evidence type="ECO:0000313" key="4">
    <source>
        <dbReference type="EMBL" id="WNF30969.1"/>
    </source>
</evidence>
<evidence type="ECO:0000259" key="3">
    <source>
        <dbReference type="Pfam" id="PF00487"/>
    </source>
</evidence>
<reference evidence="4 5" key="1">
    <citation type="submission" date="2023-09" db="EMBL/GenBank/DDBJ databases">
        <title>Genome completion map analysis of the actinomycetes C11-1.</title>
        <authorList>
            <person name="Qin P."/>
            <person name="Guan P."/>
        </authorList>
    </citation>
    <scope>NUCLEOTIDE SEQUENCE [LARGE SCALE GENOMIC DNA]</scope>
    <source>
        <strain evidence="4 5">C11-1</strain>
    </source>
</reference>
<proteinExistence type="predicted"/>
<dbReference type="InterPro" id="IPR012171">
    <property type="entry name" value="Fatty_acid_desaturase"/>
</dbReference>
<evidence type="ECO:0000313" key="5">
    <source>
        <dbReference type="Proteomes" id="UP001303236"/>
    </source>
</evidence>
<feature type="transmembrane region" description="Helical" evidence="2">
    <location>
        <begin position="77"/>
        <end position="95"/>
    </location>
</feature>
<protein>
    <submittedName>
        <fullName evidence="4">Acyl-CoA desaturase</fullName>
        <ecNumber evidence="4">1.14.19.-</ecNumber>
    </submittedName>
</protein>
<dbReference type="PANTHER" id="PTHR19353">
    <property type="entry name" value="FATTY ACID DESATURASE 2"/>
    <property type="match status" value="1"/>
</dbReference>
<name>A0ABY9W490_9ACTN</name>
<accession>A0ABY9W490</accession>
<evidence type="ECO:0000256" key="2">
    <source>
        <dbReference type="SAM" id="Phobius"/>
    </source>
</evidence>
<feature type="region of interest" description="Disordered" evidence="1">
    <location>
        <begin position="1"/>
        <end position="29"/>
    </location>
</feature>
<feature type="compositionally biased region" description="Low complexity" evidence="1">
    <location>
        <begin position="1"/>
        <end position="28"/>
    </location>
</feature>
<keyword evidence="5" id="KW-1185">Reference proteome</keyword>